<sequence>MNPLYIEVVASIKDKINEGVLEEGEKLPSERELSIEYNVSRNVIREAISVLRDEGLVTVYAGKGSYITKPDPTMITETIKRVMSNYNTTLENILEVREGLELSIIKNVIKRASPDDIRKLNEIYESMDENKMNITRFVKLDERFHLSLAESSKNPLYVVLLQTFIEMTQHVFFEFTKLIPESVEQAQEHHLKLVLAIEERNEALALDIMNAHMQVLRDEIEILKGRGVI</sequence>
<reference evidence="6" key="1">
    <citation type="journal article" date="2019" name="Int. J. Syst. Evol. Microbiol.">
        <title>The Global Catalogue of Microorganisms (GCM) 10K type strain sequencing project: providing services to taxonomists for standard genome sequencing and annotation.</title>
        <authorList>
            <consortium name="The Broad Institute Genomics Platform"/>
            <consortium name="The Broad Institute Genome Sequencing Center for Infectious Disease"/>
            <person name="Wu L."/>
            <person name="Ma J."/>
        </authorList>
    </citation>
    <scope>NUCLEOTIDE SEQUENCE [LARGE SCALE GENOMIC DNA]</scope>
    <source>
        <strain evidence="6">CGMCC 1.12376</strain>
    </source>
</reference>
<evidence type="ECO:0000313" key="5">
    <source>
        <dbReference type="EMBL" id="MFD1606972.1"/>
    </source>
</evidence>
<evidence type="ECO:0000256" key="2">
    <source>
        <dbReference type="ARBA" id="ARBA00023125"/>
    </source>
</evidence>
<dbReference type="PRINTS" id="PR00035">
    <property type="entry name" value="HTHGNTR"/>
</dbReference>
<evidence type="ECO:0000256" key="3">
    <source>
        <dbReference type="ARBA" id="ARBA00023163"/>
    </source>
</evidence>
<keyword evidence="3" id="KW-0804">Transcription</keyword>
<organism evidence="5 6">
    <name type="scientific">Oceanobacillus luteolus</name>
    <dbReference type="NCBI Taxonomy" id="1274358"/>
    <lineage>
        <taxon>Bacteria</taxon>
        <taxon>Bacillati</taxon>
        <taxon>Bacillota</taxon>
        <taxon>Bacilli</taxon>
        <taxon>Bacillales</taxon>
        <taxon>Bacillaceae</taxon>
        <taxon>Oceanobacillus</taxon>
    </lineage>
</organism>
<gene>
    <name evidence="5" type="ORF">ACFSBH_04825</name>
</gene>
<proteinExistence type="predicted"/>
<feature type="domain" description="HTH gntR-type" evidence="4">
    <location>
        <begin position="2"/>
        <end position="70"/>
    </location>
</feature>
<dbReference type="Pfam" id="PF00392">
    <property type="entry name" value="GntR"/>
    <property type="match status" value="1"/>
</dbReference>
<dbReference type="PANTHER" id="PTHR43537:SF5">
    <property type="entry name" value="UXU OPERON TRANSCRIPTIONAL REGULATOR"/>
    <property type="match status" value="1"/>
</dbReference>
<evidence type="ECO:0000259" key="4">
    <source>
        <dbReference type="PROSITE" id="PS50949"/>
    </source>
</evidence>
<dbReference type="Proteomes" id="UP001597221">
    <property type="component" value="Unassembled WGS sequence"/>
</dbReference>
<dbReference type="InterPro" id="IPR036388">
    <property type="entry name" value="WH-like_DNA-bd_sf"/>
</dbReference>
<dbReference type="EMBL" id="JBHUDE010000017">
    <property type="protein sequence ID" value="MFD1606972.1"/>
    <property type="molecule type" value="Genomic_DNA"/>
</dbReference>
<dbReference type="InterPro" id="IPR008920">
    <property type="entry name" value="TF_FadR/GntR_C"/>
</dbReference>
<dbReference type="CDD" id="cd07377">
    <property type="entry name" value="WHTH_GntR"/>
    <property type="match status" value="1"/>
</dbReference>
<dbReference type="RefSeq" id="WP_379596330.1">
    <property type="nucleotide sequence ID" value="NZ_JBHUDE010000017.1"/>
</dbReference>
<keyword evidence="1" id="KW-0805">Transcription regulation</keyword>
<accession>A0ABW4HPA1</accession>
<dbReference type="PROSITE" id="PS50949">
    <property type="entry name" value="HTH_GNTR"/>
    <property type="match status" value="1"/>
</dbReference>
<evidence type="ECO:0000256" key="1">
    <source>
        <dbReference type="ARBA" id="ARBA00023015"/>
    </source>
</evidence>
<dbReference type="SMART" id="SM00345">
    <property type="entry name" value="HTH_GNTR"/>
    <property type="match status" value="1"/>
</dbReference>
<dbReference type="SMART" id="SM00895">
    <property type="entry name" value="FCD"/>
    <property type="match status" value="1"/>
</dbReference>
<dbReference type="Gene3D" id="1.20.120.530">
    <property type="entry name" value="GntR ligand-binding domain-like"/>
    <property type="match status" value="1"/>
</dbReference>
<evidence type="ECO:0000313" key="6">
    <source>
        <dbReference type="Proteomes" id="UP001597221"/>
    </source>
</evidence>
<dbReference type="InterPro" id="IPR036390">
    <property type="entry name" value="WH_DNA-bd_sf"/>
</dbReference>
<protein>
    <submittedName>
        <fullName evidence="5">FadR/GntR family transcriptional regulator</fullName>
    </submittedName>
</protein>
<dbReference type="InterPro" id="IPR011711">
    <property type="entry name" value="GntR_C"/>
</dbReference>
<comment type="caution">
    <text evidence="5">The sequence shown here is derived from an EMBL/GenBank/DDBJ whole genome shotgun (WGS) entry which is preliminary data.</text>
</comment>
<keyword evidence="6" id="KW-1185">Reference proteome</keyword>
<dbReference type="Pfam" id="PF07729">
    <property type="entry name" value="FCD"/>
    <property type="match status" value="1"/>
</dbReference>
<dbReference type="SUPFAM" id="SSF48008">
    <property type="entry name" value="GntR ligand-binding domain-like"/>
    <property type="match status" value="1"/>
</dbReference>
<dbReference type="Gene3D" id="1.10.10.10">
    <property type="entry name" value="Winged helix-like DNA-binding domain superfamily/Winged helix DNA-binding domain"/>
    <property type="match status" value="1"/>
</dbReference>
<dbReference type="PANTHER" id="PTHR43537">
    <property type="entry name" value="TRANSCRIPTIONAL REGULATOR, GNTR FAMILY"/>
    <property type="match status" value="1"/>
</dbReference>
<dbReference type="SUPFAM" id="SSF46785">
    <property type="entry name" value="Winged helix' DNA-binding domain"/>
    <property type="match status" value="1"/>
</dbReference>
<dbReference type="InterPro" id="IPR000524">
    <property type="entry name" value="Tscrpt_reg_HTH_GntR"/>
</dbReference>
<keyword evidence="2" id="KW-0238">DNA-binding</keyword>
<name>A0ABW4HPA1_9BACI</name>